<proteinExistence type="predicted"/>
<name>A0A0L6VCF2_9BASI</name>
<accession>A0A0L6VCF2</accession>
<dbReference type="EMBL" id="LAVV01006757">
    <property type="protein sequence ID" value="KNZ58451.1"/>
    <property type="molecule type" value="Genomic_DNA"/>
</dbReference>
<reference evidence="1 2" key="1">
    <citation type="submission" date="2015-08" db="EMBL/GenBank/DDBJ databases">
        <title>Next Generation Sequencing and Analysis of the Genome of Puccinia sorghi L Schw, the Causal Agent of Maize Common Rust.</title>
        <authorList>
            <person name="Rochi L."/>
            <person name="Burguener G."/>
            <person name="Darino M."/>
            <person name="Turjanski A."/>
            <person name="Kreff E."/>
            <person name="Dieguez M.J."/>
            <person name="Sacco F."/>
        </authorList>
    </citation>
    <scope>NUCLEOTIDE SEQUENCE [LARGE SCALE GENOMIC DNA]</scope>
    <source>
        <strain evidence="1 2">RO10H11247</strain>
    </source>
</reference>
<dbReference type="PANTHER" id="PTHR11439:SF483">
    <property type="entry name" value="PEPTIDE SYNTHASE GLIP-LIKE, PUTATIVE (AFU_ORTHOLOGUE AFUA_3G12920)-RELATED"/>
    <property type="match status" value="1"/>
</dbReference>
<dbReference type="Proteomes" id="UP000037035">
    <property type="component" value="Unassembled WGS sequence"/>
</dbReference>
<evidence type="ECO:0008006" key="3">
    <source>
        <dbReference type="Google" id="ProtNLM"/>
    </source>
</evidence>
<dbReference type="PANTHER" id="PTHR11439">
    <property type="entry name" value="GAG-POL-RELATED RETROTRANSPOSON"/>
    <property type="match status" value="1"/>
</dbReference>
<sequence>PNPPLVRWVGRMTPGLIKKGLEMLGLEKCRPVKTPLTPAIQLHTATDADPQAFIKLNLKYRLYTGMLNYLLCRTRPDLAAAVSILSKFNQRPGLSHWKEVIHFWKYMKGTSDLGLLLKPQKEKILDQISWYTDATWAEDQESRIS</sequence>
<dbReference type="STRING" id="27349.A0A0L6VCF2"/>
<evidence type="ECO:0000313" key="2">
    <source>
        <dbReference type="Proteomes" id="UP000037035"/>
    </source>
</evidence>
<keyword evidence="2" id="KW-1185">Reference proteome</keyword>
<gene>
    <name evidence="1" type="ORF">VP01_1928g4</name>
</gene>
<dbReference type="AlphaFoldDB" id="A0A0L6VCF2"/>
<evidence type="ECO:0000313" key="1">
    <source>
        <dbReference type="EMBL" id="KNZ58451.1"/>
    </source>
</evidence>
<dbReference type="VEuPathDB" id="FungiDB:VP01_1928g4"/>
<protein>
    <recommendedName>
        <fullName evidence="3">Retrovirus-related Pol polyprotein from transposon TNT 1-94</fullName>
    </recommendedName>
</protein>
<feature type="non-terminal residue" evidence="1">
    <location>
        <position position="1"/>
    </location>
</feature>
<dbReference type="OrthoDB" id="3214708at2759"/>
<comment type="caution">
    <text evidence="1">The sequence shown here is derived from an EMBL/GenBank/DDBJ whole genome shotgun (WGS) entry which is preliminary data.</text>
</comment>
<organism evidence="1 2">
    <name type="scientific">Puccinia sorghi</name>
    <dbReference type="NCBI Taxonomy" id="27349"/>
    <lineage>
        <taxon>Eukaryota</taxon>
        <taxon>Fungi</taxon>
        <taxon>Dikarya</taxon>
        <taxon>Basidiomycota</taxon>
        <taxon>Pucciniomycotina</taxon>
        <taxon>Pucciniomycetes</taxon>
        <taxon>Pucciniales</taxon>
        <taxon>Pucciniaceae</taxon>
        <taxon>Puccinia</taxon>
    </lineage>
</organism>